<protein>
    <submittedName>
        <fullName evidence="1">Uncharacterized protein</fullName>
    </submittedName>
</protein>
<organism evidence="1">
    <name type="scientific">marine sediment metagenome</name>
    <dbReference type="NCBI Taxonomy" id="412755"/>
    <lineage>
        <taxon>unclassified sequences</taxon>
        <taxon>metagenomes</taxon>
        <taxon>ecological metagenomes</taxon>
    </lineage>
</organism>
<evidence type="ECO:0000313" key="1">
    <source>
        <dbReference type="EMBL" id="KKL65466.1"/>
    </source>
</evidence>
<dbReference type="EMBL" id="LAZR01027519">
    <property type="protein sequence ID" value="KKL65466.1"/>
    <property type="molecule type" value="Genomic_DNA"/>
</dbReference>
<proteinExistence type="predicted"/>
<gene>
    <name evidence="1" type="ORF">LCGC14_2154660</name>
</gene>
<sequence>ALERRQRLVPDGLTVHPIGQAEGLLVVQEANVH</sequence>
<accession>A0A0F9EGS1</accession>
<reference evidence="1" key="1">
    <citation type="journal article" date="2015" name="Nature">
        <title>Complex archaea that bridge the gap between prokaryotes and eukaryotes.</title>
        <authorList>
            <person name="Spang A."/>
            <person name="Saw J.H."/>
            <person name="Jorgensen S.L."/>
            <person name="Zaremba-Niedzwiedzka K."/>
            <person name="Martijn J."/>
            <person name="Lind A.E."/>
            <person name="van Eijk R."/>
            <person name="Schleper C."/>
            <person name="Guy L."/>
            <person name="Ettema T.J."/>
        </authorList>
    </citation>
    <scope>NUCLEOTIDE SEQUENCE</scope>
</reference>
<comment type="caution">
    <text evidence="1">The sequence shown here is derived from an EMBL/GenBank/DDBJ whole genome shotgun (WGS) entry which is preliminary data.</text>
</comment>
<dbReference type="AlphaFoldDB" id="A0A0F9EGS1"/>
<feature type="non-terminal residue" evidence="1">
    <location>
        <position position="1"/>
    </location>
</feature>
<name>A0A0F9EGS1_9ZZZZ</name>